<reference evidence="1 2" key="1">
    <citation type="journal article" date="2020" name="Nature">
        <title>Six reference-quality genomes reveal evolution of bat adaptations.</title>
        <authorList>
            <person name="Jebb D."/>
            <person name="Huang Z."/>
            <person name="Pippel M."/>
            <person name="Hughes G.M."/>
            <person name="Lavrichenko K."/>
            <person name="Devanna P."/>
            <person name="Winkler S."/>
            <person name="Jermiin L.S."/>
            <person name="Skirmuntt E.C."/>
            <person name="Katzourakis A."/>
            <person name="Burkitt-Gray L."/>
            <person name="Ray D.A."/>
            <person name="Sullivan K.A.M."/>
            <person name="Roscito J.G."/>
            <person name="Kirilenko B.M."/>
            <person name="Davalos L.M."/>
            <person name="Corthals A.P."/>
            <person name="Power M.L."/>
            <person name="Jones G."/>
            <person name="Ransome R.D."/>
            <person name="Dechmann D.K.N."/>
            <person name="Locatelli A.G."/>
            <person name="Puechmaille S.J."/>
            <person name="Fedrigo O."/>
            <person name="Jarvis E.D."/>
            <person name="Hiller M."/>
            <person name="Vernes S.C."/>
            <person name="Myers E.W."/>
            <person name="Teeling E.C."/>
        </authorList>
    </citation>
    <scope>NUCLEOTIDE SEQUENCE [LARGE SCALE GENOMIC DNA]</scope>
    <source>
        <strain evidence="1">MMolMol1</strain>
        <tissue evidence="1">Muscle</tissue>
    </source>
</reference>
<sequence>MHLERPFLGHTNYSQKLAAVVAPAWDTGMFTLPGNAGWRNDVNCCRCWAPPAEVPTQRLSTDLEVQPKACPTAFLSSHIRLLLSSPEYPSPPFLQSHFRCHLPISQPSLNSQNTDFVPITALNWV</sequence>
<proteinExistence type="predicted"/>
<organism evidence="1 2">
    <name type="scientific">Molossus molossus</name>
    <name type="common">Pallas' mastiff bat</name>
    <name type="synonym">Vespertilio molossus</name>
    <dbReference type="NCBI Taxonomy" id="27622"/>
    <lineage>
        <taxon>Eukaryota</taxon>
        <taxon>Metazoa</taxon>
        <taxon>Chordata</taxon>
        <taxon>Craniata</taxon>
        <taxon>Vertebrata</taxon>
        <taxon>Euteleostomi</taxon>
        <taxon>Mammalia</taxon>
        <taxon>Eutheria</taxon>
        <taxon>Laurasiatheria</taxon>
        <taxon>Chiroptera</taxon>
        <taxon>Yangochiroptera</taxon>
        <taxon>Molossidae</taxon>
        <taxon>Molossus</taxon>
    </lineage>
</organism>
<evidence type="ECO:0000313" key="2">
    <source>
        <dbReference type="Proteomes" id="UP000550707"/>
    </source>
</evidence>
<evidence type="ECO:0000313" key="1">
    <source>
        <dbReference type="EMBL" id="KAF6399253.1"/>
    </source>
</evidence>
<gene>
    <name evidence="1" type="ORF">HJG59_010148</name>
</gene>
<dbReference type="EMBL" id="JACASF010000024">
    <property type="protein sequence ID" value="KAF6399253.1"/>
    <property type="molecule type" value="Genomic_DNA"/>
</dbReference>
<keyword evidence="2" id="KW-1185">Reference proteome</keyword>
<protein>
    <submittedName>
        <fullName evidence="1">Uncharacterized protein</fullName>
    </submittedName>
</protein>
<dbReference type="AlphaFoldDB" id="A0A7J8BK73"/>
<name>A0A7J8BK73_MOLMO</name>
<dbReference type="InParanoid" id="A0A7J8BK73"/>
<comment type="caution">
    <text evidence="1">The sequence shown here is derived from an EMBL/GenBank/DDBJ whole genome shotgun (WGS) entry which is preliminary data.</text>
</comment>
<accession>A0A7J8BK73</accession>
<dbReference type="Proteomes" id="UP000550707">
    <property type="component" value="Unassembled WGS sequence"/>
</dbReference>